<dbReference type="Pfam" id="PF00512">
    <property type="entry name" value="HisKA"/>
    <property type="match status" value="1"/>
</dbReference>
<keyword evidence="8" id="KW-1185">Reference proteome</keyword>
<dbReference type="InterPro" id="IPR003594">
    <property type="entry name" value="HATPase_dom"/>
</dbReference>
<keyword evidence="5" id="KW-0732">Signal</keyword>
<dbReference type="Pfam" id="PF07495">
    <property type="entry name" value="Y_Y_Y"/>
    <property type="match status" value="1"/>
</dbReference>
<dbReference type="SUPFAM" id="SSF47384">
    <property type="entry name" value="Homodimeric domain of signal transducing histidine kinase"/>
    <property type="match status" value="1"/>
</dbReference>
<dbReference type="FunFam" id="2.60.40.10:FF:000791">
    <property type="entry name" value="Two-component system sensor histidine kinase/response regulator"/>
    <property type="match status" value="1"/>
</dbReference>
<dbReference type="PROSITE" id="PS50109">
    <property type="entry name" value="HIS_KIN"/>
    <property type="match status" value="1"/>
</dbReference>
<evidence type="ECO:0000256" key="5">
    <source>
        <dbReference type="SAM" id="SignalP"/>
    </source>
</evidence>
<keyword evidence="3" id="KW-0597">Phosphoprotein</keyword>
<dbReference type="Gene3D" id="3.30.565.10">
    <property type="entry name" value="Histidine kinase-like ATPase, C-terminal domain"/>
    <property type="match status" value="1"/>
</dbReference>
<dbReference type="OrthoDB" id="9809670at2"/>
<evidence type="ECO:0000256" key="1">
    <source>
        <dbReference type="ARBA" id="ARBA00000085"/>
    </source>
</evidence>
<organism evidence="7 8">
    <name type="scientific">Pedobacter ginsenosidimutans</name>
    <dbReference type="NCBI Taxonomy" id="687842"/>
    <lineage>
        <taxon>Bacteria</taxon>
        <taxon>Pseudomonadati</taxon>
        <taxon>Bacteroidota</taxon>
        <taxon>Sphingobacteriia</taxon>
        <taxon>Sphingobacteriales</taxon>
        <taxon>Sphingobacteriaceae</taxon>
        <taxon>Pedobacter</taxon>
    </lineage>
</organism>
<dbReference type="EMBL" id="LMZQ01000047">
    <property type="protein sequence ID" value="KRT13369.1"/>
    <property type="molecule type" value="Genomic_DNA"/>
</dbReference>
<dbReference type="InterPro" id="IPR015943">
    <property type="entry name" value="WD40/YVTN_repeat-like_dom_sf"/>
</dbReference>
<evidence type="ECO:0000256" key="4">
    <source>
        <dbReference type="SAM" id="Phobius"/>
    </source>
</evidence>
<name>A0A0T5VI30_9SPHI</name>
<sequence length="1060" mass="120390">MRFVLFFLLWTTFFAVSTCEGQSYYFKQYQADDGLAHNSVNTVMQDQKGMIWVGTRGGLNRFDGYTFKTFKNEKSRFGNIGNNIIVSLAEDKKGMLWVGTGRGIFKYDPVKEVFTELAPNLKKYINSILVDHQNNLFFLANRVLFKYVQKDNRVIDLRISASCIAIDEHRNILVGNDNGELVTYNPQTGSKTSVKIIGQNIPLNLRSISKIFPTGNNNILVGCFKKGLKSYNTKTGAIKSLILKNSDNTDIYVRDITAGENQEYWIATESGIYIYNLATNVNINLRKWPGDPYSIPDNAVYTVCKDNEGGMWAGTYFGGLSYFSKNNARFEKYYPLLGTNSISGNAVREICPDNKGNLWIGTEDAGVNKFNPKTGIFTNYTANGKAGNLSYPNIHGLLALGNQLLVGPFLHGMEIMDINKGKVIDRFKTIGEENEETSDFVLSIHLAKDSTIYVGTGYNMGSGLFVFDQKKRKFKRIKQIPVNSYVYDIWEDRFGNIWTGSVSRGAFYYHPKTGKHGNITFGDKFNSKSVHEFPVCGIIEDSNHAMWFTTEGGGLIRLSPDRKVLKKFTTENGLPTNILFRVLEDSSKHLWISSLKGLICFDMQTEKFKIYTKSNGLITDQFNFSSAYKDPNGRMYFGSVRGMISFNPKDFEQKDTAPPTFITGFQINNKEVLPNIDNSPLSKSISYTDTIVLTHDQNNFSIEFATLNYSSPEVTRYEYMMKGLDQATTYLNNNRKAYFTDLSPGSYTFLVRAKSNVGSWTGKERRLFIKILPPFWKSITAYICYLLMIATGLFLAIRYYHRYIERKNLNKLQLFEHEKEKEIYQAKIEFFTNIAHEIQTPLTLILGPVEIMLEEAREQPLKSSLLMVEKNANRLAKLTNQLLDFRKTEMHQFGLNFVNTDINNLLKEQVNAFEQEAQKSNITLDLELPKTHIIAFADREALIKIFNNLISNAIKYGTSKVIVLLSTSGETAGRFNIIFANDGKGIPQQYRAQIFEPFFRLYGKDKPGTGIGLSLAKSLAELHNGSLTLLEGDADKVVFELILPIHQKFEFKLSSWKKIK</sequence>
<feature type="domain" description="Histidine kinase" evidence="6">
    <location>
        <begin position="833"/>
        <end position="1047"/>
    </location>
</feature>
<feature type="signal peptide" evidence="5">
    <location>
        <begin position="1"/>
        <end position="17"/>
    </location>
</feature>
<dbReference type="Pfam" id="PF07494">
    <property type="entry name" value="Reg_prop"/>
    <property type="match status" value="4"/>
</dbReference>
<dbReference type="STRING" id="687842.ASU31_24890"/>
<dbReference type="PANTHER" id="PTHR43547:SF2">
    <property type="entry name" value="HYBRID SIGNAL TRANSDUCTION HISTIDINE KINASE C"/>
    <property type="match status" value="1"/>
</dbReference>
<dbReference type="InterPro" id="IPR011110">
    <property type="entry name" value="Reg_prop"/>
</dbReference>
<protein>
    <recommendedName>
        <fullName evidence="2">histidine kinase</fullName>
        <ecNumber evidence="2">2.7.13.3</ecNumber>
    </recommendedName>
</protein>
<dbReference type="SUPFAM" id="SSF55874">
    <property type="entry name" value="ATPase domain of HSP90 chaperone/DNA topoisomerase II/histidine kinase"/>
    <property type="match status" value="1"/>
</dbReference>
<proteinExistence type="predicted"/>
<evidence type="ECO:0000256" key="2">
    <source>
        <dbReference type="ARBA" id="ARBA00012438"/>
    </source>
</evidence>
<dbReference type="Gene3D" id="1.10.287.130">
    <property type="match status" value="1"/>
</dbReference>
<keyword evidence="4" id="KW-1133">Transmembrane helix</keyword>
<dbReference type="SUPFAM" id="SSF63829">
    <property type="entry name" value="Calcium-dependent phosphotriesterase"/>
    <property type="match status" value="3"/>
</dbReference>
<dbReference type="CDD" id="cd00075">
    <property type="entry name" value="HATPase"/>
    <property type="match status" value="1"/>
</dbReference>
<dbReference type="Gene3D" id="2.60.40.10">
    <property type="entry name" value="Immunoglobulins"/>
    <property type="match status" value="1"/>
</dbReference>
<evidence type="ECO:0000313" key="8">
    <source>
        <dbReference type="Proteomes" id="UP000051950"/>
    </source>
</evidence>
<dbReference type="InterPro" id="IPR036097">
    <property type="entry name" value="HisK_dim/P_sf"/>
</dbReference>
<dbReference type="InterPro" id="IPR013783">
    <property type="entry name" value="Ig-like_fold"/>
</dbReference>
<dbReference type="PANTHER" id="PTHR43547">
    <property type="entry name" value="TWO-COMPONENT HISTIDINE KINASE"/>
    <property type="match status" value="1"/>
</dbReference>
<dbReference type="GO" id="GO:0000155">
    <property type="term" value="F:phosphorelay sensor kinase activity"/>
    <property type="evidence" value="ECO:0007669"/>
    <property type="project" value="InterPro"/>
</dbReference>
<dbReference type="InterPro" id="IPR036890">
    <property type="entry name" value="HATPase_C_sf"/>
</dbReference>
<feature type="chain" id="PRO_5006665094" description="histidine kinase" evidence="5">
    <location>
        <begin position="18"/>
        <end position="1060"/>
    </location>
</feature>
<dbReference type="InterPro" id="IPR004358">
    <property type="entry name" value="Sig_transdc_His_kin-like_C"/>
</dbReference>
<dbReference type="FunFam" id="1.10.287.130:FF:000045">
    <property type="entry name" value="Two-component system sensor histidine kinase/response regulator"/>
    <property type="match status" value="1"/>
</dbReference>
<dbReference type="PRINTS" id="PR00344">
    <property type="entry name" value="BCTRLSENSOR"/>
</dbReference>
<accession>A0A0T5VI30</accession>
<keyword evidence="4" id="KW-0472">Membrane</keyword>
<dbReference type="SMART" id="SM00388">
    <property type="entry name" value="HisKA"/>
    <property type="match status" value="1"/>
</dbReference>
<dbReference type="Pfam" id="PF02518">
    <property type="entry name" value="HATPase_c"/>
    <property type="match status" value="1"/>
</dbReference>
<dbReference type="InterPro" id="IPR011123">
    <property type="entry name" value="Y_Y_Y"/>
</dbReference>
<evidence type="ECO:0000256" key="3">
    <source>
        <dbReference type="ARBA" id="ARBA00022553"/>
    </source>
</evidence>
<dbReference type="Gene3D" id="2.130.10.10">
    <property type="entry name" value="YVTN repeat-like/Quinoprotein amine dehydrogenase"/>
    <property type="match status" value="2"/>
</dbReference>
<comment type="caution">
    <text evidence="7">The sequence shown here is derived from an EMBL/GenBank/DDBJ whole genome shotgun (WGS) entry which is preliminary data.</text>
</comment>
<dbReference type="InterPro" id="IPR005467">
    <property type="entry name" value="His_kinase_dom"/>
</dbReference>
<evidence type="ECO:0000259" key="6">
    <source>
        <dbReference type="PROSITE" id="PS50109"/>
    </source>
</evidence>
<dbReference type="Proteomes" id="UP000051950">
    <property type="component" value="Unassembled WGS sequence"/>
</dbReference>
<comment type="catalytic activity">
    <reaction evidence="1">
        <text>ATP + protein L-histidine = ADP + protein N-phospho-L-histidine.</text>
        <dbReference type="EC" id="2.7.13.3"/>
    </reaction>
</comment>
<dbReference type="RefSeq" id="WP_057934946.1">
    <property type="nucleotide sequence ID" value="NZ_LMZQ01000047.1"/>
</dbReference>
<keyword evidence="7" id="KW-0418">Kinase</keyword>
<dbReference type="AlphaFoldDB" id="A0A0T5VI30"/>
<evidence type="ECO:0000313" key="7">
    <source>
        <dbReference type="EMBL" id="KRT13369.1"/>
    </source>
</evidence>
<feature type="transmembrane region" description="Helical" evidence="4">
    <location>
        <begin position="779"/>
        <end position="800"/>
    </location>
</feature>
<gene>
    <name evidence="7" type="ORF">ASU31_24890</name>
</gene>
<dbReference type="InterPro" id="IPR003661">
    <property type="entry name" value="HisK_dim/P_dom"/>
</dbReference>
<dbReference type="SMART" id="SM00387">
    <property type="entry name" value="HATPase_c"/>
    <property type="match status" value="1"/>
</dbReference>
<dbReference type="CDD" id="cd00082">
    <property type="entry name" value="HisKA"/>
    <property type="match status" value="1"/>
</dbReference>
<reference evidence="7 8" key="1">
    <citation type="submission" date="2015-11" db="EMBL/GenBank/DDBJ databases">
        <title>Sequence of Pedobacter ginsenosidimutans.</title>
        <authorList>
            <person name="Carson E."/>
            <person name="Keyser V."/>
            <person name="Newman J."/>
            <person name="Miller J."/>
        </authorList>
    </citation>
    <scope>NUCLEOTIDE SEQUENCE [LARGE SCALE GENOMIC DNA]</scope>
    <source>
        <strain evidence="7 8">KACC 14530</strain>
    </source>
</reference>
<keyword evidence="4" id="KW-0812">Transmembrane</keyword>
<dbReference type="EC" id="2.7.13.3" evidence="2"/>
<keyword evidence="7" id="KW-0808">Transferase</keyword>